<feature type="transmembrane region" description="Helical" evidence="1">
    <location>
        <begin position="29"/>
        <end position="49"/>
    </location>
</feature>
<keyword evidence="1" id="KW-0472">Membrane</keyword>
<feature type="transmembrane region" description="Helical" evidence="1">
    <location>
        <begin position="261"/>
        <end position="283"/>
    </location>
</feature>
<feature type="transmembrane region" description="Helical" evidence="1">
    <location>
        <begin position="238"/>
        <end position="255"/>
    </location>
</feature>
<reference evidence="3 4" key="1">
    <citation type="submission" date="2019-12" db="EMBL/GenBank/DDBJ databases">
        <title>Microbes associate with the intestines of laboratory mice.</title>
        <authorList>
            <person name="Navarre W."/>
            <person name="Wong E."/>
        </authorList>
    </citation>
    <scope>NUCLEOTIDE SEQUENCE [LARGE SCALE GENOMIC DNA]</scope>
    <source>
        <strain evidence="3 4">NM51_B2-22</strain>
    </source>
</reference>
<dbReference type="InterPro" id="IPR050879">
    <property type="entry name" value="Acyltransferase_3"/>
</dbReference>
<comment type="caution">
    <text evidence="3">The sequence shown here is derived from an EMBL/GenBank/DDBJ whole genome shotgun (WGS) entry which is preliminary data.</text>
</comment>
<feature type="transmembrane region" description="Helical" evidence="1">
    <location>
        <begin position="69"/>
        <end position="90"/>
    </location>
</feature>
<dbReference type="PANTHER" id="PTHR23028:SF53">
    <property type="entry name" value="ACYL_TRANSF_3 DOMAIN-CONTAINING PROTEIN"/>
    <property type="match status" value="1"/>
</dbReference>
<feature type="domain" description="Acyltransferase 3" evidence="2">
    <location>
        <begin position="4"/>
        <end position="340"/>
    </location>
</feature>
<sequence>MRIKWFSLIRITGLLFVLIYHFYKEQLPGGFIGVDIFFTFSGFLITALLIEEVGKTKKIDLVAYLKRRLYRIVPPLVLMLLVVAPLILFVKSDFRVDIGTQTAGALGFVTNWYEILLGGSYESQFIPHLFLHTWSLALEVHYYLVWVLVLAFVARGSKDIRRFKSQVFLVSTGFLLVSYISMLIGTFTTDNVSNLYFSTLSHSFPFFVGSSLAALTGLQHQGMLLRSLIQKWSLGKTLLVYLGALGLSIALARFLPFESLWTYTLGLLAASLLAGMMILTTRILHEKTRLKEPRLLDFLASTSYGVYLFHWPLYLIFSEWMGHHQAVFLTTLFSLILAAFSFYLLEPMLQGKNPKILGTPVALPSLGWKGWVLPLLLVTAWGIGVVTSPMMGSFEANLVGNSLQQASQQMRSMRVRTENPDAIADGATLVGDSVALRASDWLHEVLPGLDMDAAVSRNLIDGQKMLKKAAKNGTLVTDVIIALGVNEVNDYMDQLDQLVKSLPAGHRLILVTPYDGRVLDNPNAIANRTRDYMLKLAEQYDYVLVADWYQTAVDNPEIWYGTDDVHFGANASGIAQGGKLYAKTVRDALKKAQDAPTKP</sequence>
<evidence type="ECO:0000313" key="3">
    <source>
        <dbReference type="EMBL" id="MVX58285.1"/>
    </source>
</evidence>
<dbReference type="PANTHER" id="PTHR23028">
    <property type="entry name" value="ACETYLTRANSFERASE"/>
    <property type="match status" value="1"/>
</dbReference>
<dbReference type="InterPro" id="IPR002656">
    <property type="entry name" value="Acyl_transf_3_dom"/>
</dbReference>
<keyword evidence="3" id="KW-0808">Transferase</keyword>
<feature type="transmembrane region" description="Helical" evidence="1">
    <location>
        <begin position="134"/>
        <end position="154"/>
    </location>
</feature>
<accession>A0A7X3KB74</accession>
<dbReference type="RefSeq" id="WP_160332113.1">
    <property type="nucleotide sequence ID" value="NZ_WSRS01000005.1"/>
</dbReference>
<protein>
    <submittedName>
        <fullName evidence="3">Acyltransferase family protein</fullName>
    </submittedName>
</protein>
<keyword evidence="1" id="KW-0812">Transmembrane</keyword>
<evidence type="ECO:0000313" key="4">
    <source>
        <dbReference type="Proteomes" id="UP000461595"/>
    </source>
</evidence>
<dbReference type="EMBL" id="WSRS01000005">
    <property type="protein sequence ID" value="MVX58285.1"/>
    <property type="molecule type" value="Genomic_DNA"/>
</dbReference>
<dbReference type="OrthoDB" id="9796461at2"/>
<keyword evidence="3" id="KW-0012">Acyltransferase</keyword>
<feature type="transmembrane region" description="Helical" evidence="1">
    <location>
        <begin position="195"/>
        <end position="218"/>
    </location>
</feature>
<evidence type="ECO:0000259" key="2">
    <source>
        <dbReference type="Pfam" id="PF01757"/>
    </source>
</evidence>
<feature type="transmembrane region" description="Helical" evidence="1">
    <location>
        <begin position="295"/>
        <end position="314"/>
    </location>
</feature>
<dbReference type="GO" id="GO:0016020">
    <property type="term" value="C:membrane"/>
    <property type="evidence" value="ECO:0007669"/>
    <property type="project" value="TreeGrafter"/>
</dbReference>
<feature type="transmembrane region" description="Helical" evidence="1">
    <location>
        <begin position="366"/>
        <end position="386"/>
    </location>
</feature>
<dbReference type="Pfam" id="PF01757">
    <property type="entry name" value="Acyl_transf_3"/>
    <property type="match status" value="1"/>
</dbReference>
<dbReference type="GO" id="GO:0016747">
    <property type="term" value="F:acyltransferase activity, transferring groups other than amino-acyl groups"/>
    <property type="evidence" value="ECO:0007669"/>
    <property type="project" value="InterPro"/>
</dbReference>
<gene>
    <name evidence="3" type="ORF">E5983_01170</name>
</gene>
<dbReference type="GO" id="GO:0009103">
    <property type="term" value="P:lipopolysaccharide biosynthetic process"/>
    <property type="evidence" value="ECO:0007669"/>
    <property type="project" value="TreeGrafter"/>
</dbReference>
<dbReference type="Proteomes" id="UP000461595">
    <property type="component" value="Unassembled WGS sequence"/>
</dbReference>
<feature type="transmembrane region" description="Helical" evidence="1">
    <location>
        <begin position="7"/>
        <end position="23"/>
    </location>
</feature>
<dbReference type="AlphaFoldDB" id="A0A7X3KB74"/>
<feature type="transmembrane region" description="Helical" evidence="1">
    <location>
        <begin position="326"/>
        <end position="345"/>
    </location>
</feature>
<feature type="transmembrane region" description="Helical" evidence="1">
    <location>
        <begin position="166"/>
        <end position="189"/>
    </location>
</feature>
<evidence type="ECO:0000256" key="1">
    <source>
        <dbReference type="SAM" id="Phobius"/>
    </source>
</evidence>
<dbReference type="SUPFAM" id="SSF52266">
    <property type="entry name" value="SGNH hydrolase"/>
    <property type="match status" value="1"/>
</dbReference>
<name>A0A7X3KB74_9STRE</name>
<organism evidence="3 4">
    <name type="scientific">Streptococcus danieliae</name>
    <dbReference type="NCBI Taxonomy" id="747656"/>
    <lineage>
        <taxon>Bacteria</taxon>
        <taxon>Bacillati</taxon>
        <taxon>Bacillota</taxon>
        <taxon>Bacilli</taxon>
        <taxon>Lactobacillales</taxon>
        <taxon>Streptococcaceae</taxon>
        <taxon>Streptococcus</taxon>
    </lineage>
</organism>
<keyword evidence="1" id="KW-1133">Transmembrane helix</keyword>
<proteinExistence type="predicted"/>